<organism evidence="1 2">
    <name type="scientific">Dibothriocephalus latus</name>
    <name type="common">Fish tapeworm</name>
    <name type="synonym">Diphyllobothrium latum</name>
    <dbReference type="NCBI Taxonomy" id="60516"/>
    <lineage>
        <taxon>Eukaryota</taxon>
        <taxon>Metazoa</taxon>
        <taxon>Spiralia</taxon>
        <taxon>Lophotrochozoa</taxon>
        <taxon>Platyhelminthes</taxon>
        <taxon>Cestoda</taxon>
        <taxon>Eucestoda</taxon>
        <taxon>Diphyllobothriidea</taxon>
        <taxon>Diphyllobothriidae</taxon>
        <taxon>Dibothriocephalus</taxon>
    </lineage>
</organism>
<sequence length="88" mass="10044">MAVSWTFCGARQWALMGWENPSLPWRPQQAKASQKSCPSWLNVPASLHPRTMSTTWSPSTVLQNCLVERSVNERTLSSRWPTRNSGER</sequence>
<gene>
    <name evidence="1" type="ORF">DILT_LOCUS1430</name>
</gene>
<proteinExistence type="predicted"/>
<evidence type="ECO:0000313" key="2">
    <source>
        <dbReference type="Proteomes" id="UP000281553"/>
    </source>
</evidence>
<reference evidence="1 2" key="1">
    <citation type="submission" date="2018-11" db="EMBL/GenBank/DDBJ databases">
        <authorList>
            <consortium name="Pathogen Informatics"/>
        </authorList>
    </citation>
    <scope>NUCLEOTIDE SEQUENCE [LARGE SCALE GENOMIC DNA]</scope>
</reference>
<name>A0A3P6RQL0_DIBLA</name>
<dbReference type="AlphaFoldDB" id="A0A3P6RQL0"/>
<dbReference type="EMBL" id="UYRU01009666">
    <property type="protein sequence ID" value="VDK44218.1"/>
    <property type="molecule type" value="Genomic_DNA"/>
</dbReference>
<dbReference type="Proteomes" id="UP000281553">
    <property type="component" value="Unassembled WGS sequence"/>
</dbReference>
<keyword evidence="2" id="KW-1185">Reference proteome</keyword>
<accession>A0A3P6RQL0</accession>
<protein>
    <submittedName>
        <fullName evidence="1">Uncharacterized protein</fullName>
    </submittedName>
</protein>
<evidence type="ECO:0000313" key="1">
    <source>
        <dbReference type="EMBL" id="VDK44218.1"/>
    </source>
</evidence>